<reference evidence="2" key="1">
    <citation type="journal article" date="2018" name="BMC Genomics">
        <title>Genomic insights into host adaptation between the wheat stripe rust pathogen (Puccinia striiformis f. sp. tritici) and the barley stripe rust pathogen (Puccinia striiformis f. sp. hordei).</title>
        <authorList>
            <person name="Xia C."/>
            <person name="Wang M."/>
            <person name="Yin C."/>
            <person name="Cornejo O.E."/>
            <person name="Hulbert S.H."/>
            <person name="Chen X."/>
        </authorList>
    </citation>
    <scope>NUCLEOTIDE SEQUENCE [LARGE SCALE GENOMIC DNA]</scope>
    <source>
        <strain evidence="2">93-210</strain>
    </source>
</reference>
<accession>A0ACC0EBH2</accession>
<dbReference type="EMBL" id="CM045872">
    <property type="protein sequence ID" value="KAI7949937.1"/>
    <property type="molecule type" value="Genomic_DNA"/>
</dbReference>
<dbReference type="Proteomes" id="UP001060170">
    <property type="component" value="Chromosome 8"/>
</dbReference>
<evidence type="ECO:0000313" key="1">
    <source>
        <dbReference type="EMBL" id="KAI7949937.1"/>
    </source>
</evidence>
<sequence length="423" mass="47292">MVQTNHPKRKVNLGHLLRGIVRPGTTGSGESKGSIIPNWPFGSGLFTAGLIYQAPCMLGHGCTCKHHATKRDGRKCSSVTYFTVPLASFHHSNLNHSNYSETSTGSSLLALDMERPDHVNSSDNNFSSGTSSISYPDCSDFPNVLTELDIQEAITSLVSKRKTGTQIHAFLKEECGVQWSLTTLNRRRALWKLRNSDLPKPSTPPALPPQIHASIVSSHQQRLTVVEICSRLLKDTGKDVSLRTVERYLASLQLQQRRDNIADGRVTRDEVKALVHHARTQLLFSSAGYRRVRQIIIHEYQIHVPRWAFLHLSLNPSVLRTDCCFPHASRQLIYDLLSELDSQGMADRLCHACKRRVYRVSVPNHIRSADGHDKSKPYGITVYGFIDAWSRKILGMYAHVTNNDPMHVGVYFLQLVTAAGGVL</sequence>
<keyword evidence="2" id="KW-1185">Reference proteome</keyword>
<reference evidence="1 2" key="3">
    <citation type="journal article" date="2022" name="Microbiol. Spectr.">
        <title>Folding features and dynamics of 3D genome architecture in plant fungal pathogens.</title>
        <authorList>
            <person name="Xia C."/>
        </authorList>
    </citation>
    <scope>NUCLEOTIDE SEQUENCE [LARGE SCALE GENOMIC DNA]</scope>
    <source>
        <strain evidence="1 2">93-210</strain>
    </source>
</reference>
<gene>
    <name evidence="1" type="ORF">MJO28_008758</name>
</gene>
<comment type="caution">
    <text evidence="1">The sequence shown here is derived from an EMBL/GenBank/DDBJ whole genome shotgun (WGS) entry which is preliminary data.</text>
</comment>
<proteinExistence type="predicted"/>
<reference evidence="2" key="2">
    <citation type="journal article" date="2018" name="Mol. Plant Microbe Interact.">
        <title>Genome sequence resources for the wheat stripe rust pathogen (Puccinia striiformis f. sp. tritici) and the barley stripe rust pathogen (Puccinia striiformis f. sp. hordei).</title>
        <authorList>
            <person name="Xia C."/>
            <person name="Wang M."/>
            <person name="Yin C."/>
            <person name="Cornejo O.E."/>
            <person name="Hulbert S.H."/>
            <person name="Chen X."/>
        </authorList>
    </citation>
    <scope>NUCLEOTIDE SEQUENCE [LARGE SCALE GENOMIC DNA]</scope>
    <source>
        <strain evidence="2">93-210</strain>
    </source>
</reference>
<organism evidence="1 2">
    <name type="scientific">Puccinia striiformis f. sp. tritici</name>
    <dbReference type="NCBI Taxonomy" id="168172"/>
    <lineage>
        <taxon>Eukaryota</taxon>
        <taxon>Fungi</taxon>
        <taxon>Dikarya</taxon>
        <taxon>Basidiomycota</taxon>
        <taxon>Pucciniomycotina</taxon>
        <taxon>Pucciniomycetes</taxon>
        <taxon>Pucciniales</taxon>
        <taxon>Pucciniaceae</taxon>
        <taxon>Puccinia</taxon>
    </lineage>
</organism>
<protein>
    <submittedName>
        <fullName evidence="1">Uncharacterized protein</fullName>
    </submittedName>
</protein>
<evidence type="ECO:0000313" key="2">
    <source>
        <dbReference type="Proteomes" id="UP001060170"/>
    </source>
</evidence>
<name>A0ACC0EBH2_9BASI</name>